<protein>
    <submittedName>
        <fullName evidence="1">Uncharacterized protein</fullName>
    </submittedName>
</protein>
<comment type="caution">
    <text evidence="1">The sequence shown here is derived from an EMBL/GenBank/DDBJ whole genome shotgun (WGS) entry which is preliminary data.</text>
</comment>
<dbReference type="Proteomes" id="UP000694050">
    <property type="component" value="Unassembled WGS sequence"/>
</dbReference>
<sequence>MVTVASGGAPLVVAGTIAKEAMVAVTAAQSAAAGFAAQAAVAGAACESALAGAVAAEAVGAFAVAETAFAAAVAAESAAVTATASAVAATNFWNPVGWALGVVIVGARETAPQTITWDCYKPIIHEAVEKPAEPMLLAALVSHPMVARVDISTKARSAGLPDIEIENVAGELYLLRGVSLPWGAVAYHADRMEE</sequence>
<name>A0A8J5PHK5_FUSOX</name>
<proteinExistence type="predicted"/>
<gene>
    <name evidence="1" type="ORF">Forpe1208_v003329</name>
</gene>
<evidence type="ECO:0000313" key="2">
    <source>
        <dbReference type="Proteomes" id="UP000694050"/>
    </source>
</evidence>
<accession>A0A8J5PHK5</accession>
<dbReference type="AlphaFoldDB" id="A0A8J5PHK5"/>
<reference evidence="1" key="1">
    <citation type="submission" date="2021-04" db="EMBL/GenBank/DDBJ databases">
        <title>First draft genome resource for Brassicaceae pathogens Fusarium oxysporum f. sp. raphani and Fusarium oxysporum f. sp. rapae.</title>
        <authorList>
            <person name="Asai S."/>
        </authorList>
    </citation>
    <scope>NUCLEOTIDE SEQUENCE</scope>
    <source>
        <strain evidence="1">Tf1208</strain>
    </source>
</reference>
<organism evidence="1 2">
    <name type="scientific">Fusarium oxysporum f. sp. rapae</name>
    <dbReference type="NCBI Taxonomy" id="485398"/>
    <lineage>
        <taxon>Eukaryota</taxon>
        <taxon>Fungi</taxon>
        <taxon>Dikarya</taxon>
        <taxon>Ascomycota</taxon>
        <taxon>Pezizomycotina</taxon>
        <taxon>Sordariomycetes</taxon>
        <taxon>Hypocreomycetidae</taxon>
        <taxon>Hypocreales</taxon>
        <taxon>Nectriaceae</taxon>
        <taxon>Fusarium</taxon>
        <taxon>Fusarium oxysporum species complex</taxon>
    </lineage>
</organism>
<evidence type="ECO:0000313" key="1">
    <source>
        <dbReference type="EMBL" id="KAG7419237.1"/>
    </source>
</evidence>
<dbReference type="EMBL" id="JAELUQ010000002">
    <property type="protein sequence ID" value="KAG7419237.1"/>
    <property type="molecule type" value="Genomic_DNA"/>
</dbReference>